<dbReference type="GO" id="GO:0005886">
    <property type="term" value="C:plasma membrane"/>
    <property type="evidence" value="ECO:0007669"/>
    <property type="project" value="UniProtKB-SubCell"/>
</dbReference>
<comment type="similarity">
    <text evidence="2 8">Belongs to the anoctamin family.</text>
</comment>
<keyword evidence="7" id="KW-0325">Glycoprotein</keyword>
<comment type="caution">
    <text evidence="11">The sequence shown here is derived from an EMBL/GenBank/DDBJ whole genome shotgun (WGS) entry which is preliminary data.</text>
</comment>
<dbReference type="AlphaFoldDB" id="A0A2G8JLB7"/>
<evidence type="ECO:0000256" key="7">
    <source>
        <dbReference type="ARBA" id="ARBA00023180"/>
    </source>
</evidence>
<keyword evidence="12" id="KW-1185">Reference proteome</keyword>
<feature type="domain" description="Anoctamin transmembrane" evidence="9">
    <location>
        <begin position="149"/>
        <end position="616"/>
    </location>
</feature>
<evidence type="ECO:0000256" key="8">
    <source>
        <dbReference type="RuleBase" id="RU280814"/>
    </source>
</evidence>
<dbReference type="Pfam" id="PF04547">
    <property type="entry name" value="Anoctamin"/>
    <property type="match status" value="1"/>
</dbReference>
<dbReference type="Pfam" id="PF16178">
    <property type="entry name" value="Anoct_dimer"/>
    <property type="match status" value="1"/>
</dbReference>
<feature type="transmembrane region" description="Helical" evidence="8">
    <location>
        <begin position="353"/>
        <end position="377"/>
    </location>
</feature>
<keyword evidence="4 8" id="KW-0812">Transmembrane</keyword>
<protein>
    <recommendedName>
        <fullName evidence="8">Anoctamin</fullName>
    </recommendedName>
</protein>
<organism evidence="11 12">
    <name type="scientific">Stichopus japonicus</name>
    <name type="common">Sea cucumber</name>
    <dbReference type="NCBI Taxonomy" id="307972"/>
    <lineage>
        <taxon>Eukaryota</taxon>
        <taxon>Metazoa</taxon>
        <taxon>Echinodermata</taxon>
        <taxon>Eleutherozoa</taxon>
        <taxon>Echinozoa</taxon>
        <taxon>Holothuroidea</taxon>
        <taxon>Aspidochirotacea</taxon>
        <taxon>Aspidochirotida</taxon>
        <taxon>Stichopodidae</taxon>
        <taxon>Apostichopus</taxon>
    </lineage>
</organism>
<feature type="transmembrane region" description="Helical" evidence="8">
    <location>
        <begin position="239"/>
        <end position="258"/>
    </location>
</feature>
<proteinExistence type="inferred from homology"/>
<dbReference type="Proteomes" id="UP000230750">
    <property type="component" value="Unassembled WGS sequence"/>
</dbReference>
<keyword evidence="6 8" id="KW-0472">Membrane</keyword>
<dbReference type="OrthoDB" id="296386at2759"/>
<dbReference type="EMBL" id="MRZV01001657">
    <property type="protein sequence ID" value="PIK36552.1"/>
    <property type="molecule type" value="Genomic_DNA"/>
</dbReference>
<evidence type="ECO:0000256" key="4">
    <source>
        <dbReference type="ARBA" id="ARBA00022692"/>
    </source>
</evidence>
<feature type="transmembrane region" description="Helical" evidence="8">
    <location>
        <begin position="160"/>
        <end position="184"/>
    </location>
</feature>
<feature type="transmembrane region" description="Helical" evidence="8">
    <location>
        <begin position="527"/>
        <end position="549"/>
    </location>
</feature>
<dbReference type="GO" id="GO:0046983">
    <property type="term" value="F:protein dimerization activity"/>
    <property type="evidence" value="ECO:0007669"/>
    <property type="project" value="InterPro"/>
</dbReference>
<comment type="subcellular location">
    <subcellularLocation>
        <location evidence="1">Cell membrane</location>
        <topology evidence="1">Multi-pass membrane protein</topology>
    </subcellularLocation>
    <subcellularLocation>
        <location evidence="8">Membrane</location>
        <topology evidence="8">Multi-pass membrane protein</topology>
    </subcellularLocation>
</comment>
<dbReference type="PANTHER" id="PTHR12308:SF84">
    <property type="entry name" value="ANOCTAMIN"/>
    <property type="match status" value="1"/>
</dbReference>
<accession>A0A2G8JLB7</accession>
<evidence type="ECO:0000256" key="3">
    <source>
        <dbReference type="ARBA" id="ARBA00022475"/>
    </source>
</evidence>
<evidence type="ECO:0000259" key="9">
    <source>
        <dbReference type="Pfam" id="PF04547"/>
    </source>
</evidence>
<gene>
    <name evidence="11" type="ORF">BSL78_26617</name>
</gene>
<evidence type="ECO:0000256" key="6">
    <source>
        <dbReference type="ARBA" id="ARBA00023136"/>
    </source>
</evidence>
<dbReference type="InterPro" id="IPR049452">
    <property type="entry name" value="Anoctamin_TM"/>
</dbReference>
<feature type="transmembrane region" description="Helical" evidence="8">
    <location>
        <begin position="579"/>
        <end position="602"/>
    </location>
</feature>
<evidence type="ECO:0000256" key="1">
    <source>
        <dbReference type="ARBA" id="ARBA00004651"/>
    </source>
</evidence>
<reference evidence="11 12" key="1">
    <citation type="journal article" date="2017" name="PLoS Biol.">
        <title>The sea cucumber genome provides insights into morphological evolution and visceral regeneration.</title>
        <authorList>
            <person name="Zhang X."/>
            <person name="Sun L."/>
            <person name="Yuan J."/>
            <person name="Sun Y."/>
            <person name="Gao Y."/>
            <person name="Zhang L."/>
            <person name="Li S."/>
            <person name="Dai H."/>
            <person name="Hamel J.F."/>
            <person name="Liu C."/>
            <person name="Yu Y."/>
            <person name="Liu S."/>
            <person name="Lin W."/>
            <person name="Guo K."/>
            <person name="Jin S."/>
            <person name="Xu P."/>
            <person name="Storey K.B."/>
            <person name="Huan P."/>
            <person name="Zhang T."/>
            <person name="Zhou Y."/>
            <person name="Zhang J."/>
            <person name="Lin C."/>
            <person name="Li X."/>
            <person name="Xing L."/>
            <person name="Huo D."/>
            <person name="Sun M."/>
            <person name="Wang L."/>
            <person name="Mercier A."/>
            <person name="Li F."/>
            <person name="Yang H."/>
            <person name="Xiang J."/>
        </authorList>
    </citation>
    <scope>NUCLEOTIDE SEQUENCE [LARGE SCALE GENOMIC DNA]</scope>
    <source>
        <strain evidence="11">Shaxun</strain>
        <tissue evidence="11">Muscle</tissue>
    </source>
</reference>
<sequence>MKIKMPIKPNDIDEPTSILSCLKKLPNPFALSEEFIKPESNYFTLAFVRERESEFIMDSRDSFFPTATRSRIVNEILEKCRYDPDDKTKFGHVHMVANGSLVAAFPLHDGDWKSEHSMLTHGPLNDRHLLYEEWASPKKFYKQQPLDLVRSYFGEKIGIYFSWLGYYTVMLTYAAIFGIAAFLWGCITLGSNVKVAEICDTEGVGSLLMCPLCNERCDYWHLSSSCFYSKLTYLFDNGATVFFACFMSLWATMFCEFWKRRENTIAYDWDLFGFEENEENIRPEFEAKAPDKRISPITKLTEPYMALRNKFPRLAASIASILFMILLVVAAVVAVIIYRIAIKVALARTDSEFVSSMSSIVTSCTASLISIVIIMILQNVYERIAVWLTNLELHRTETEYEDSFTFKMYLFAFVNYYSTSFYIAFLKGKLPGNPSDYGKIFGLRQEECDASGCMQELFINIAITMCGKQFFNNFMELGTPVILNCIRSYRGRQEAKKSKGRYEQWEKDLDLADLGPRGLFKEYLEMVVQFGFTTIFVAAFPLAPFFALLNNLIEIRLDAFKFISQLRRPYAARAQDIGAWYAILLAIGNLSVLTNALVLAFTSEFIPQAVYKHRYGEGGLAGYMEFSLSVFNTSNFEKDSAPVDSDVNATECR</sequence>
<keyword evidence="3" id="KW-1003">Cell membrane</keyword>
<keyword evidence="5 8" id="KW-1133">Transmembrane helix</keyword>
<evidence type="ECO:0000256" key="5">
    <source>
        <dbReference type="ARBA" id="ARBA00022989"/>
    </source>
</evidence>
<evidence type="ECO:0000259" key="10">
    <source>
        <dbReference type="Pfam" id="PF16178"/>
    </source>
</evidence>
<comment type="caution">
    <text evidence="8">Lacks conserved residue(s) required for the propagation of feature annotation.</text>
</comment>
<dbReference type="PANTHER" id="PTHR12308">
    <property type="entry name" value="ANOCTAMIN"/>
    <property type="match status" value="1"/>
</dbReference>
<feature type="transmembrane region" description="Helical" evidence="8">
    <location>
        <begin position="314"/>
        <end position="341"/>
    </location>
</feature>
<dbReference type="InterPro" id="IPR007632">
    <property type="entry name" value="Anoctamin"/>
</dbReference>
<evidence type="ECO:0000313" key="11">
    <source>
        <dbReference type="EMBL" id="PIK36552.1"/>
    </source>
</evidence>
<feature type="domain" description="Anoctamin dimerisation" evidence="10">
    <location>
        <begin position="1"/>
        <end position="146"/>
    </location>
</feature>
<evidence type="ECO:0000256" key="2">
    <source>
        <dbReference type="ARBA" id="ARBA00009671"/>
    </source>
</evidence>
<dbReference type="GO" id="GO:0005254">
    <property type="term" value="F:chloride channel activity"/>
    <property type="evidence" value="ECO:0007669"/>
    <property type="project" value="TreeGrafter"/>
</dbReference>
<dbReference type="InterPro" id="IPR032394">
    <property type="entry name" value="Anoct_dimer"/>
</dbReference>
<evidence type="ECO:0000313" key="12">
    <source>
        <dbReference type="Proteomes" id="UP000230750"/>
    </source>
</evidence>
<name>A0A2G8JLB7_STIJA</name>